<dbReference type="EnsemblMetazoa" id="HelroT179161">
    <property type="protein sequence ID" value="HelroP179161"/>
    <property type="gene ID" value="HelroG179161"/>
</dbReference>
<name>T1FEA4_HELRO</name>
<feature type="region of interest" description="Disordered" evidence="1">
    <location>
        <begin position="55"/>
        <end position="75"/>
    </location>
</feature>
<dbReference type="RefSeq" id="XP_009026252.1">
    <property type="nucleotide sequence ID" value="XM_009028004.1"/>
</dbReference>
<protein>
    <submittedName>
        <fullName evidence="2 3">Uncharacterized protein</fullName>
    </submittedName>
</protein>
<dbReference type="KEGG" id="hro:HELRODRAFT_179161"/>
<evidence type="ECO:0000313" key="2">
    <source>
        <dbReference type="EMBL" id="ESN95690.1"/>
    </source>
</evidence>
<accession>T1FEA4</accession>
<dbReference type="AlphaFoldDB" id="T1FEA4"/>
<dbReference type="InParanoid" id="T1FEA4"/>
<evidence type="ECO:0000313" key="4">
    <source>
        <dbReference type="Proteomes" id="UP000015101"/>
    </source>
</evidence>
<dbReference type="EMBL" id="KB097510">
    <property type="protein sequence ID" value="ESN95690.1"/>
    <property type="molecule type" value="Genomic_DNA"/>
</dbReference>
<reference evidence="2 4" key="2">
    <citation type="journal article" date="2013" name="Nature">
        <title>Insights into bilaterian evolution from three spiralian genomes.</title>
        <authorList>
            <person name="Simakov O."/>
            <person name="Marletaz F."/>
            <person name="Cho S.J."/>
            <person name="Edsinger-Gonzales E."/>
            <person name="Havlak P."/>
            <person name="Hellsten U."/>
            <person name="Kuo D.H."/>
            <person name="Larsson T."/>
            <person name="Lv J."/>
            <person name="Arendt D."/>
            <person name="Savage R."/>
            <person name="Osoegawa K."/>
            <person name="de Jong P."/>
            <person name="Grimwood J."/>
            <person name="Chapman J.A."/>
            <person name="Shapiro H."/>
            <person name="Aerts A."/>
            <person name="Otillar R.P."/>
            <person name="Terry A.Y."/>
            <person name="Boore J.L."/>
            <person name="Grigoriev I.V."/>
            <person name="Lindberg D.R."/>
            <person name="Seaver E.C."/>
            <person name="Weisblat D.A."/>
            <person name="Putnam N.H."/>
            <person name="Rokhsar D.S."/>
        </authorList>
    </citation>
    <scope>NUCLEOTIDE SEQUENCE</scope>
</reference>
<reference evidence="4" key="1">
    <citation type="submission" date="2012-12" db="EMBL/GenBank/DDBJ databases">
        <authorList>
            <person name="Hellsten U."/>
            <person name="Grimwood J."/>
            <person name="Chapman J.A."/>
            <person name="Shapiro H."/>
            <person name="Aerts A."/>
            <person name="Otillar R.P."/>
            <person name="Terry A.Y."/>
            <person name="Boore J.L."/>
            <person name="Simakov O."/>
            <person name="Marletaz F."/>
            <person name="Cho S.-J."/>
            <person name="Edsinger-Gonzales E."/>
            <person name="Havlak P."/>
            <person name="Kuo D.-H."/>
            <person name="Larsson T."/>
            <person name="Lv J."/>
            <person name="Arendt D."/>
            <person name="Savage R."/>
            <person name="Osoegawa K."/>
            <person name="de Jong P."/>
            <person name="Lindberg D.R."/>
            <person name="Seaver E.C."/>
            <person name="Weisblat D.A."/>
            <person name="Putnam N.H."/>
            <person name="Grigoriev I.V."/>
            <person name="Rokhsar D.S."/>
        </authorList>
    </citation>
    <scope>NUCLEOTIDE SEQUENCE</scope>
</reference>
<dbReference type="EMBL" id="AMQM01006754">
    <property type="status" value="NOT_ANNOTATED_CDS"/>
    <property type="molecule type" value="Genomic_DNA"/>
</dbReference>
<evidence type="ECO:0000256" key="1">
    <source>
        <dbReference type="SAM" id="MobiDB-lite"/>
    </source>
</evidence>
<sequence length="122" mass="14001">MRQSRKSELSTIHSNRFQVNETQLLNDHRVFITSNDASEKLILLLAFEHGIMLLTTSPSPAPDGDDEQRRTTPNRVMRRCGHRWDVKRVITLPELQSVLSHWLKPSGHLEQAAPFVYRGSSL</sequence>
<organism evidence="3 4">
    <name type="scientific">Helobdella robusta</name>
    <name type="common">Californian leech</name>
    <dbReference type="NCBI Taxonomy" id="6412"/>
    <lineage>
        <taxon>Eukaryota</taxon>
        <taxon>Metazoa</taxon>
        <taxon>Spiralia</taxon>
        <taxon>Lophotrochozoa</taxon>
        <taxon>Annelida</taxon>
        <taxon>Clitellata</taxon>
        <taxon>Hirudinea</taxon>
        <taxon>Rhynchobdellida</taxon>
        <taxon>Glossiphoniidae</taxon>
        <taxon>Helobdella</taxon>
    </lineage>
</organism>
<dbReference type="Proteomes" id="UP000015101">
    <property type="component" value="Unassembled WGS sequence"/>
</dbReference>
<evidence type="ECO:0000313" key="3">
    <source>
        <dbReference type="EnsemblMetazoa" id="HelroP179161"/>
    </source>
</evidence>
<reference evidence="3" key="3">
    <citation type="submission" date="2015-06" db="UniProtKB">
        <authorList>
            <consortium name="EnsemblMetazoa"/>
        </authorList>
    </citation>
    <scope>IDENTIFICATION</scope>
</reference>
<dbReference type="CTD" id="20207153"/>
<gene>
    <name evidence="3" type="primary">20207153</name>
    <name evidence="2" type="ORF">HELRODRAFT_179161</name>
</gene>
<proteinExistence type="predicted"/>
<dbReference type="GeneID" id="20207153"/>
<dbReference type="HOGENOM" id="CLU_2029210_0_0_1"/>
<keyword evidence="4" id="KW-1185">Reference proteome</keyword>